<feature type="domain" description="RRM" evidence="7">
    <location>
        <begin position="707"/>
        <end position="791"/>
    </location>
</feature>
<feature type="compositionally biased region" description="Acidic residues" evidence="6">
    <location>
        <begin position="222"/>
        <end position="239"/>
    </location>
</feature>
<accession>A0A316VBJ0</accession>
<dbReference type="Proteomes" id="UP000245771">
    <property type="component" value="Unassembled WGS sequence"/>
</dbReference>
<dbReference type="Pfam" id="PF00076">
    <property type="entry name" value="RRM_1"/>
    <property type="match status" value="5"/>
</dbReference>
<dbReference type="PANTHER" id="PTHR48039">
    <property type="entry name" value="RNA-BINDING MOTIF PROTEIN 14B"/>
    <property type="match status" value="1"/>
</dbReference>
<feature type="compositionally biased region" description="Low complexity" evidence="6">
    <location>
        <begin position="795"/>
        <end position="804"/>
    </location>
</feature>
<dbReference type="InterPro" id="IPR003954">
    <property type="entry name" value="RRM_euk-type"/>
</dbReference>
<gene>
    <name evidence="8" type="ORF">FA14DRAFT_160308</name>
</gene>
<feature type="domain" description="RRM" evidence="7">
    <location>
        <begin position="597"/>
        <end position="683"/>
    </location>
</feature>
<dbReference type="PANTHER" id="PTHR48039:SF5">
    <property type="entry name" value="RNA-BINDING PROTEIN 28"/>
    <property type="match status" value="1"/>
</dbReference>
<evidence type="ECO:0000256" key="1">
    <source>
        <dbReference type="ARBA" id="ARBA00004123"/>
    </source>
</evidence>
<dbReference type="SMART" id="SM00360">
    <property type="entry name" value="RRM"/>
    <property type="match status" value="5"/>
</dbReference>
<dbReference type="FunCoup" id="A0A316VBJ0">
    <property type="interactions" value="764"/>
</dbReference>
<feature type="compositionally biased region" description="Basic and acidic residues" evidence="6">
    <location>
        <begin position="566"/>
        <end position="576"/>
    </location>
</feature>
<keyword evidence="9" id="KW-1185">Reference proteome</keyword>
<evidence type="ECO:0000313" key="9">
    <source>
        <dbReference type="Proteomes" id="UP000245771"/>
    </source>
</evidence>
<name>A0A316VBJ0_9BASI</name>
<keyword evidence="4" id="KW-0539">Nucleus</keyword>
<keyword evidence="3 5" id="KW-0694">RNA-binding</keyword>
<feature type="domain" description="RRM" evidence="7">
    <location>
        <begin position="480"/>
        <end position="552"/>
    </location>
</feature>
<dbReference type="InterPro" id="IPR035979">
    <property type="entry name" value="RBD_domain_sf"/>
</dbReference>
<evidence type="ECO:0000256" key="6">
    <source>
        <dbReference type="SAM" id="MobiDB-lite"/>
    </source>
</evidence>
<dbReference type="SUPFAM" id="SSF54928">
    <property type="entry name" value="RNA-binding domain, RBD"/>
    <property type="match status" value="4"/>
</dbReference>
<feature type="region of interest" description="Disordered" evidence="6">
    <location>
        <begin position="795"/>
        <end position="870"/>
    </location>
</feature>
<proteinExistence type="predicted"/>
<evidence type="ECO:0000256" key="5">
    <source>
        <dbReference type="PROSITE-ProRule" id="PRU00176"/>
    </source>
</evidence>
<dbReference type="STRING" id="1280837.A0A316VBJ0"/>
<feature type="region of interest" description="Disordered" evidence="6">
    <location>
        <begin position="563"/>
        <end position="588"/>
    </location>
</feature>
<protein>
    <submittedName>
        <fullName evidence="8">RNA-binding domain-containing protein</fullName>
    </submittedName>
</protein>
<dbReference type="AlphaFoldDB" id="A0A316VBJ0"/>
<feature type="domain" description="RRM" evidence="7">
    <location>
        <begin position="2"/>
        <end position="81"/>
    </location>
</feature>
<feature type="compositionally biased region" description="Basic and acidic residues" evidence="6">
    <location>
        <begin position="105"/>
        <end position="122"/>
    </location>
</feature>
<dbReference type="InterPro" id="IPR000504">
    <property type="entry name" value="RRM_dom"/>
</dbReference>
<dbReference type="GeneID" id="37020396"/>
<sequence>MSRIIVKNIPDYLDEKRLKQHIGAHIGNEITDIKIVRRPDGTSRRFGFVGFKREENAIEAQRYFDRTFIDPARINVSIARAINDEALKEEKARRRGGQGVVVENKNAKAEKKDDKSGEEAKKSSSKAISFEEFMEVMKPRSKRKAWGNGENQDADAALDPATFSEEAPKAAKKRKSTKEDEANAKEADEAEKEVAVDSAVNDEGMTDLEYMYKRMKRKVGADLEEEEQKAFEQSDDEDASDKKKEDIAPSAESEEEDEEEVDEKEAQKQERQRIALEKKAKKDQEDADSIMESGRLFVRNLPFETVEDDLEEYFSKFGQVAQAHITLDKATKKPKGIAFVTFAEPAHALSAFRAADGHTFQGRLLHILPAAQKNENATDPSTLKGKKKQEMKANATKDFNWNTLYMSSDAVASSVAARLGIEKTDILNPEDGEQNTTISPAVRLALAETSVINETRDFLKGEGINVDAFEGVQKQKRSDTVILVKNIPYGTSTEVLQSMFEKYGTVERTVMPPTGTIAIVEMQLPGEAKVAFRSLAYKRLGNSVLYLEKAPVGIMGSKPVTSDVAGKADDQAKEEQSQVANANPAVPPTEGTAAAGATLFVKNLSFSTTDERLASAFGKLTDVTFVRVQKRSVRQRDGKGEVKLSMGFGFVGFRSIESARIAQKLMDKSMLDGHLLNVTFAKRGHDADDEVVGGKSANEERTSAPSTKLIVKNLAFQATKKDVRALFAAHGKIKSVRVPRKGMSSVGGTAGGVRGFGFVEFVNRNEALNAYQALRHSHLLGRHMILDWDLEGNSAATSADASTAEDQGTSVDRLRRKAAQQAAISQAASGPGGAHKRGKLHLNDEDIKQAALDEKRRAVEDDDEDEEEEN</sequence>
<dbReference type="EMBL" id="KZ819603">
    <property type="protein sequence ID" value="PWN34896.1"/>
    <property type="molecule type" value="Genomic_DNA"/>
</dbReference>
<feature type="region of interest" description="Disordered" evidence="6">
    <location>
        <begin position="89"/>
        <end position="126"/>
    </location>
</feature>
<dbReference type="SMART" id="SM00361">
    <property type="entry name" value="RRM_1"/>
    <property type="match status" value="1"/>
</dbReference>
<evidence type="ECO:0000256" key="4">
    <source>
        <dbReference type="ARBA" id="ARBA00023242"/>
    </source>
</evidence>
<feature type="compositionally biased region" description="Basic and acidic residues" evidence="6">
    <location>
        <begin position="841"/>
        <end position="859"/>
    </location>
</feature>
<dbReference type="RefSeq" id="XP_025355198.1">
    <property type="nucleotide sequence ID" value="XM_025498615.1"/>
</dbReference>
<dbReference type="InterPro" id="IPR012677">
    <property type="entry name" value="Nucleotide-bd_a/b_plait_sf"/>
</dbReference>
<feature type="region of interest" description="Disordered" evidence="6">
    <location>
        <begin position="141"/>
        <end position="205"/>
    </location>
</feature>
<evidence type="ECO:0000256" key="2">
    <source>
        <dbReference type="ARBA" id="ARBA00022737"/>
    </source>
</evidence>
<dbReference type="CDD" id="cd12320">
    <property type="entry name" value="RRM6_RBM19_RRM5_MRD1"/>
    <property type="match status" value="1"/>
</dbReference>
<dbReference type="GO" id="GO:0005730">
    <property type="term" value="C:nucleolus"/>
    <property type="evidence" value="ECO:0007669"/>
    <property type="project" value="TreeGrafter"/>
</dbReference>
<feature type="compositionally biased region" description="Low complexity" evidence="6">
    <location>
        <begin position="819"/>
        <end position="829"/>
    </location>
</feature>
<reference evidence="8 9" key="1">
    <citation type="journal article" date="2018" name="Mol. Biol. Evol.">
        <title>Broad Genomic Sampling Reveals a Smut Pathogenic Ancestry of the Fungal Clade Ustilaginomycotina.</title>
        <authorList>
            <person name="Kijpornyongpan T."/>
            <person name="Mondo S.J."/>
            <person name="Barry K."/>
            <person name="Sandor L."/>
            <person name="Lee J."/>
            <person name="Lipzen A."/>
            <person name="Pangilinan J."/>
            <person name="LaButti K."/>
            <person name="Hainaut M."/>
            <person name="Henrissat B."/>
            <person name="Grigoriev I.V."/>
            <person name="Spatafora J.W."/>
            <person name="Aime M.C."/>
        </authorList>
    </citation>
    <scope>NUCLEOTIDE SEQUENCE [LARGE SCALE GENOMIC DNA]</scope>
    <source>
        <strain evidence="8 9">MCA 3882</strain>
    </source>
</reference>
<evidence type="ECO:0000313" key="8">
    <source>
        <dbReference type="EMBL" id="PWN34896.1"/>
    </source>
</evidence>
<dbReference type="InParanoid" id="A0A316VBJ0"/>
<feature type="domain" description="RRM" evidence="7">
    <location>
        <begin position="294"/>
        <end position="372"/>
    </location>
</feature>
<dbReference type="GO" id="GO:0003729">
    <property type="term" value="F:mRNA binding"/>
    <property type="evidence" value="ECO:0007669"/>
    <property type="project" value="TreeGrafter"/>
</dbReference>
<evidence type="ECO:0000259" key="7">
    <source>
        <dbReference type="PROSITE" id="PS50102"/>
    </source>
</evidence>
<feature type="compositionally biased region" description="Basic and acidic residues" evidence="6">
    <location>
        <begin position="177"/>
        <end position="195"/>
    </location>
</feature>
<feature type="compositionally biased region" description="Acidic residues" evidence="6">
    <location>
        <begin position="252"/>
        <end position="263"/>
    </location>
</feature>
<evidence type="ECO:0000256" key="3">
    <source>
        <dbReference type="ARBA" id="ARBA00022884"/>
    </source>
</evidence>
<dbReference type="PROSITE" id="PS50102">
    <property type="entry name" value="RRM"/>
    <property type="match status" value="5"/>
</dbReference>
<dbReference type="CDD" id="cd12565">
    <property type="entry name" value="RRM1_MRD1"/>
    <property type="match status" value="1"/>
</dbReference>
<comment type="subcellular location">
    <subcellularLocation>
        <location evidence="1">Nucleus</location>
    </subcellularLocation>
</comment>
<dbReference type="Gene3D" id="3.30.70.330">
    <property type="match status" value="5"/>
</dbReference>
<keyword evidence="2" id="KW-0677">Repeat</keyword>
<organism evidence="8 9">
    <name type="scientific">Meira miltonrushii</name>
    <dbReference type="NCBI Taxonomy" id="1280837"/>
    <lineage>
        <taxon>Eukaryota</taxon>
        <taxon>Fungi</taxon>
        <taxon>Dikarya</taxon>
        <taxon>Basidiomycota</taxon>
        <taxon>Ustilaginomycotina</taxon>
        <taxon>Exobasidiomycetes</taxon>
        <taxon>Exobasidiales</taxon>
        <taxon>Brachybasidiaceae</taxon>
        <taxon>Meira</taxon>
    </lineage>
</organism>
<dbReference type="InterPro" id="IPR051945">
    <property type="entry name" value="RRM_MRD1_RNA_proc_ribogen"/>
</dbReference>
<feature type="compositionally biased region" description="Acidic residues" evidence="6">
    <location>
        <begin position="860"/>
        <end position="870"/>
    </location>
</feature>
<dbReference type="OrthoDB" id="439639at2759"/>
<feature type="region of interest" description="Disordered" evidence="6">
    <location>
        <begin position="221"/>
        <end position="271"/>
    </location>
</feature>